<evidence type="ECO:0000313" key="1">
    <source>
        <dbReference type="EMBL" id="CAF0837723.1"/>
    </source>
</evidence>
<protein>
    <submittedName>
        <fullName evidence="1">Uncharacterized protein</fullName>
    </submittedName>
</protein>
<dbReference type="OrthoDB" id="9974283at2759"/>
<dbReference type="EMBL" id="CAJNOI010000021">
    <property type="protein sequence ID" value="CAF0837723.1"/>
    <property type="molecule type" value="Genomic_DNA"/>
</dbReference>
<organism evidence="1 4">
    <name type="scientific">Adineta steineri</name>
    <dbReference type="NCBI Taxonomy" id="433720"/>
    <lineage>
        <taxon>Eukaryota</taxon>
        <taxon>Metazoa</taxon>
        <taxon>Spiralia</taxon>
        <taxon>Gnathifera</taxon>
        <taxon>Rotifera</taxon>
        <taxon>Eurotatoria</taxon>
        <taxon>Bdelloidea</taxon>
        <taxon>Adinetida</taxon>
        <taxon>Adinetidae</taxon>
        <taxon>Adineta</taxon>
    </lineage>
</organism>
<dbReference type="EMBL" id="CAJNOM010000057">
    <property type="protein sequence ID" value="CAF0943707.1"/>
    <property type="molecule type" value="Genomic_DNA"/>
</dbReference>
<proteinExistence type="predicted"/>
<sequence length="133" mass="14500">MAYNNYDFYIPQNGSIMVELVDDVSQYPGGVGPPLPLSYQDLGYSNPYGSNRYNMNAQTGNLFGSNQYNTNAQTGNLFGLNQSNTSSRPSGIMRWGPAYTIIGPHQPEIPPGGGVYDPNLVVPGMHNFNIGIY</sequence>
<dbReference type="Proteomes" id="UP000663877">
    <property type="component" value="Unassembled WGS sequence"/>
</dbReference>
<dbReference type="AlphaFoldDB" id="A0A813VFM3"/>
<evidence type="ECO:0000313" key="2">
    <source>
        <dbReference type="EMBL" id="CAF0943707.1"/>
    </source>
</evidence>
<reference evidence="1" key="1">
    <citation type="submission" date="2021-02" db="EMBL/GenBank/DDBJ databases">
        <authorList>
            <person name="Nowell W R."/>
        </authorList>
    </citation>
    <scope>NUCLEOTIDE SEQUENCE</scope>
</reference>
<comment type="caution">
    <text evidence="1">The sequence shown here is derived from an EMBL/GenBank/DDBJ whole genome shotgun (WGS) entry which is preliminary data.</text>
</comment>
<accession>A0A813VFM3</accession>
<gene>
    <name evidence="1" type="ORF">BJG266_LOCUS7140</name>
    <name evidence="2" type="ORF">QVE165_LOCUS11809</name>
</gene>
<dbReference type="Proteomes" id="UP000663832">
    <property type="component" value="Unassembled WGS sequence"/>
</dbReference>
<name>A0A813VFM3_9BILA</name>
<evidence type="ECO:0000313" key="4">
    <source>
        <dbReference type="Proteomes" id="UP000663877"/>
    </source>
</evidence>
<evidence type="ECO:0000313" key="3">
    <source>
        <dbReference type="Proteomes" id="UP000663832"/>
    </source>
</evidence>
<keyword evidence="3" id="KW-1185">Reference proteome</keyword>